<gene>
    <name evidence="1" type="ORF">EVAR_24366_1</name>
</gene>
<dbReference type="Proteomes" id="UP000299102">
    <property type="component" value="Unassembled WGS sequence"/>
</dbReference>
<dbReference type="AlphaFoldDB" id="A0A4C1YDM9"/>
<keyword evidence="2" id="KW-1185">Reference proteome</keyword>
<protein>
    <submittedName>
        <fullName evidence="1">Uncharacterized protein</fullName>
    </submittedName>
</protein>
<evidence type="ECO:0000313" key="2">
    <source>
        <dbReference type="Proteomes" id="UP000299102"/>
    </source>
</evidence>
<comment type="caution">
    <text evidence="1">The sequence shown here is derived from an EMBL/GenBank/DDBJ whole genome shotgun (WGS) entry which is preliminary data.</text>
</comment>
<organism evidence="1 2">
    <name type="scientific">Eumeta variegata</name>
    <name type="common">Bagworm moth</name>
    <name type="synonym">Eumeta japonica</name>
    <dbReference type="NCBI Taxonomy" id="151549"/>
    <lineage>
        <taxon>Eukaryota</taxon>
        <taxon>Metazoa</taxon>
        <taxon>Ecdysozoa</taxon>
        <taxon>Arthropoda</taxon>
        <taxon>Hexapoda</taxon>
        <taxon>Insecta</taxon>
        <taxon>Pterygota</taxon>
        <taxon>Neoptera</taxon>
        <taxon>Endopterygota</taxon>
        <taxon>Lepidoptera</taxon>
        <taxon>Glossata</taxon>
        <taxon>Ditrysia</taxon>
        <taxon>Tineoidea</taxon>
        <taxon>Psychidae</taxon>
        <taxon>Oiketicinae</taxon>
        <taxon>Eumeta</taxon>
    </lineage>
</organism>
<accession>A0A4C1YDM9</accession>
<sequence length="127" mass="13982">MVGKILLSSERLERVLVWKSLITLKLSISCKTEWGGRTAAGAALKADINYRCANRWRLAIVKNVVSRIDNIRPILPTSELINELLNFSQPKLITPHFDGHVKPPVTVVFVVSATTGDSAPRLASSSF</sequence>
<reference evidence="1 2" key="1">
    <citation type="journal article" date="2019" name="Commun. Biol.">
        <title>The bagworm genome reveals a unique fibroin gene that provides high tensile strength.</title>
        <authorList>
            <person name="Kono N."/>
            <person name="Nakamura H."/>
            <person name="Ohtoshi R."/>
            <person name="Tomita M."/>
            <person name="Numata K."/>
            <person name="Arakawa K."/>
        </authorList>
    </citation>
    <scope>NUCLEOTIDE SEQUENCE [LARGE SCALE GENOMIC DNA]</scope>
</reference>
<evidence type="ECO:0000313" key="1">
    <source>
        <dbReference type="EMBL" id="GBP72455.1"/>
    </source>
</evidence>
<name>A0A4C1YDM9_EUMVA</name>
<dbReference type="EMBL" id="BGZK01001146">
    <property type="protein sequence ID" value="GBP72455.1"/>
    <property type="molecule type" value="Genomic_DNA"/>
</dbReference>
<proteinExistence type="predicted"/>